<accession>A0A0B8T9M3</accession>
<dbReference type="AlphaFoldDB" id="A0A0B8T9M3"/>
<sequence length="34" mass="3772">MIASYSISTHNLARQVLDSRLIDCRLRNNLLAGG</sequence>
<reference evidence="1 2" key="2">
    <citation type="journal article" date="2015" name="PLoS ONE">
        <title>Whole-Genome Optical Mapping and Finished Genome Sequence of Sphingobacterium deserti sp. nov., a New Species Isolated from the Western Desert of China.</title>
        <authorList>
            <person name="Teng C."/>
            <person name="Zhou Z."/>
            <person name="Molnar I."/>
            <person name="Li X."/>
            <person name="Tang R."/>
            <person name="Chen M."/>
            <person name="Wang L."/>
            <person name="Su S."/>
            <person name="Zhang W."/>
            <person name="Lin M."/>
        </authorList>
    </citation>
    <scope>NUCLEOTIDE SEQUENCE [LARGE SCALE GENOMIC DNA]</scope>
    <source>
        <strain evidence="2">ACCC05744</strain>
    </source>
</reference>
<name>A0A0B8T9M3_9SPHI</name>
<protein>
    <submittedName>
        <fullName evidence="1">Uncharacterized protein</fullName>
    </submittedName>
</protein>
<evidence type="ECO:0000313" key="2">
    <source>
        <dbReference type="Proteomes" id="UP000031802"/>
    </source>
</evidence>
<evidence type="ECO:0000313" key="1">
    <source>
        <dbReference type="EMBL" id="KGE15454.1"/>
    </source>
</evidence>
<keyword evidence="2" id="KW-1185">Reference proteome</keyword>
<dbReference type="Proteomes" id="UP000031802">
    <property type="component" value="Unassembled WGS sequence"/>
</dbReference>
<dbReference type="STRING" id="1229276.DI53_0827"/>
<proteinExistence type="predicted"/>
<dbReference type="EMBL" id="JJMU01000012">
    <property type="protein sequence ID" value="KGE15454.1"/>
    <property type="molecule type" value="Genomic_DNA"/>
</dbReference>
<organism evidence="1 2">
    <name type="scientific">Sphingobacterium deserti</name>
    <dbReference type="NCBI Taxonomy" id="1229276"/>
    <lineage>
        <taxon>Bacteria</taxon>
        <taxon>Pseudomonadati</taxon>
        <taxon>Bacteroidota</taxon>
        <taxon>Sphingobacteriia</taxon>
        <taxon>Sphingobacteriales</taxon>
        <taxon>Sphingobacteriaceae</taxon>
        <taxon>Sphingobacterium</taxon>
    </lineage>
</organism>
<comment type="caution">
    <text evidence="1">The sequence shown here is derived from an EMBL/GenBank/DDBJ whole genome shotgun (WGS) entry which is preliminary data.</text>
</comment>
<reference evidence="2" key="1">
    <citation type="submission" date="2014-04" db="EMBL/GenBank/DDBJ databases">
        <title>Whole-Genome optical mapping and complete genome sequence of Sphingobacterium deserti sp. nov., a new spaces isolated from desert in the west of China.</title>
        <authorList>
            <person name="Teng C."/>
            <person name="Zhou Z."/>
            <person name="Li X."/>
            <person name="Chen M."/>
            <person name="Lin M."/>
            <person name="Wang L."/>
            <person name="Su S."/>
            <person name="Zhang C."/>
            <person name="Zhang W."/>
        </authorList>
    </citation>
    <scope>NUCLEOTIDE SEQUENCE [LARGE SCALE GENOMIC DNA]</scope>
    <source>
        <strain evidence="2">ACCC05744</strain>
    </source>
</reference>
<gene>
    <name evidence="1" type="ORF">DI53_0827</name>
</gene>